<gene>
    <name evidence="2" type="ORF">UR38_C0002G0116</name>
</gene>
<dbReference type="SUPFAM" id="SSF46785">
    <property type="entry name" value="Winged helix' DNA-binding domain"/>
    <property type="match status" value="1"/>
</dbReference>
<dbReference type="EMBL" id="LBOZ01000002">
    <property type="protein sequence ID" value="KKP48013.1"/>
    <property type="molecule type" value="Genomic_DNA"/>
</dbReference>
<sequence>MSRLWVIIYVMDKLQIIDQLAENYQLTDNQKSILKFLTSRDSNAEEILKATRISSGRIYKILRELEEFGIINKSFKKPSIKPSIYSMQNFSQNIRNFVDRKLKQSLSSQSAIISNLEMLGDEERIGILTGNKKESDIHIINMFEQAKWIRILHKNVSLPWFLYVFFDEKKFLQIRERIAKQRVIGSSPNKFDLLNKREAYLNLYNTKNVDQVMSRDALLKYKSFLKSDEIEVIKKNLSKCPNIKIHVLDHLITPFSVYLSDNLVLMPVFNKSNESKIIKMKGSEYVDIYNEYISSFITKSQDMVDIL</sequence>
<dbReference type="Gene3D" id="1.10.10.10">
    <property type="entry name" value="Winged helix-like DNA-binding domain superfamily/Winged helix DNA-binding domain"/>
    <property type="match status" value="1"/>
</dbReference>
<reference evidence="2 3" key="1">
    <citation type="journal article" date="2015" name="Nature">
        <title>rRNA introns, odd ribosomes, and small enigmatic genomes across a large radiation of phyla.</title>
        <authorList>
            <person name="Brown C.T."/>
            <person name="Hug L.A."/>
            <person name="Thomas B.C."/>
            <person name="Sharon I."/>
            <person name="Castelle C.J."/>
            <person name="Singh A."/>
            <person name="Wilkins M.J."/>
            <person name="Williams K.H."/>
            <person name="Banfield J.F."/>
        </authorList>
    </citation>
    <scope>NUCLEOTIDE SEQUENCE [LARGE SCALE GENOMIC DNA]</scope>
</reference>
<evidence type="ECO:0000313" key="2">
    <source>
        <dbReference type="EMBL" id="KKP48013.1"/>
    </source>
</evidence>
<comment type="caution">
    <text evidence="2">The sequence shown here is derived from an EMBL/GenBank/DDBJ whole genome shotgun (WGS) entry which is preliminary data.</text>
</comment>
<dbReference type="InterPro" id="IPR002831">
    <property type="entry name" value="Tscrpt_reg_TrmB_N"/>
</dbReference>
<evidence type="ECO:0000259" key="1">
    <source>
        <dbReference type="Pfam" id="PF01978"/>
    </source>
</evidence>
<dbReference type="InterPro" id="IPR036388">
    <property type="entry name" value="WH-like_DNA-bd_sf"/>
</dbReference>
<accession>A0A0F9ZUG5</accession>
<feature type="domain" description="Transcription regulator TrmB N-terminal" evidence="1">
    <location>
        <begin position="26"/>
        <end position="85"/>
    </location>
</feature>
<dbReference type="Proteomes" id="UP000033995">
    <property type="component" value="Unassembled WGS sequence"/>
</dbReference>
<protein>
    <recommendedName>
        <fullName evidence="1">Transcription regulator TrmB N-terminal domain-containing protein</fullName>
    </recommendedName>
</protein>
<evidence type="ECO:0000313" key="3">
    <source>
        <dbReference type="Proteomes" id="UP000033995"/>
    </source>
</evidence>
<organism evidence="2 3">
    <name type="scientific">Candidatus Woesebacteria bacterium GW2011_GWA2_33_28</name>
    <dbReference type="NCBI Taxonomy" id="1618561"/>
    <lineage>
        <taxon>Bacteria</taxon>
        <taxon>Candidatus Woeseibacteriota</taxon>
    </lineage>
</organism>
<name>A0A0F9ZUG5_9BACT</name>
<dbReference type="InterPro" id="IPR036390">
    <property type="entry name" value="WH_DNA-bd_sf"/>
</dbReference>
<dbReference type="Pfam" id="PF01978">
    <property type="entry name" value="TrmB"/>
    <property type="match status" value="1"/>
</dbReference>
<proteinExistence type="predicted"/>
<dbReference type="AlphaFoldDB" id="A0A0F9ZUG5"/>